<dbReference type="InterPro" id="IPR006675">
    <property type="entry name" value="HDIG_dom"/>
</dbReference>
<evidence type="ECO:0000256" key="3">
    <source>
        <dbReference type="ARBA" id="ARBA00022741"/>
    </source>
</evidence>
<evidence type="ECO:0000259" key="7">
    <source>
        <dbReference type="SMART" id="SM00471"/>
    </source>
</evidence>
<organism evidence="8 9">
    <name type="scientific">Acetobacterium malicum</name>
    <dbReference type="NCBI Taxonomy" id="52692"/>
    <lineage>
        <taxon>Bacteria</taxon>
        <taxon>Bacillati</taxon>
        <taxon>Bacillota</taxon>
        <taxon>Clostridia</taxon>
        <taxon>Eubacteriales</taxon>
        <taxon>Eubacteriaceae</taxon>
        <taxon>Acetobacterium</taxon>
    </lineage>
</organism>
<accession>A0ABR6YWB8</accession>
<dbReference type="SUPFAM" id="SSF109604">
    <property type="entry name" value="HD-domain/PDEase-like"/>
    <property type="match status" value="1"/>
</dbReference>
<comment type="caution">
    <text evidence="8">The sequence shown here is derived from an EMBL/GenBank/DDBJ whole genome shotgun (WGS) entry which is preliminary data.</text>
</comment>
<gene>
    <name evidence="8" type="ORF">GH811_07565</name>
</gene>
<evidence type="ECO:0000256" key="5">
    <source>
        <dbReference type="ARBA" id="ARBA00023004"/>
    </source>
</evidence>
<dbReference type="PANTHER" id="PTHR35795:SF1">
    <property type="entry name" value="BIS(5'-NUCLEOSYL)-TETRAPHOSPHATASE, SYMMETRICAL"/>
    <property type="match status" value="1"/>
</dbReference>
<evidence type="ECO:0000256" key="1">
    <source>
        <dbReference type="ARBA" id="ARBA00012506"/>
    </source>
</evidence>
<dbReference type="Pfam" id="PF01966">
    <property type="entry name" value="HD"/>
    <property type="match status" value="1"/>
</dbReference>
<protein>
    <recommendedName>
        <fullName evidence="1">bis(5'-nucleosyl)-tetraphosphatase (symmetrical)</fullName>
        <ecNumber evidence="1">3.6.1.41</ecNumber>
    </recommendedName>
</protein>
<dbReference type="EMBL" id="WJBE01000005">
    <property type="protein sequence ID" value="MBC3899472.1"/>
    <property type="molecule type" value="Genomic_DNA"/>
</dbReference>
<feature type="domain" description="HD/PDEase" evidence="7">
    <location>
        <begin position="14"/>
        <end position="142"/>
    </location>
</feature>
<proteinExistence type="predicted"/>
<evidence type="ECO:0000313" key="9">
    <source>
        <dbReference type="Proteomes" id="UP000622405"/>
    </source>
</evidence>
<sequence length="193" mass="21574">MNWTDIEADLKKRLTRKRFRHTMNVIEAAEKLARTFGCDPEQARLAALLHDCAKNLTDGQQLDYAKQHQIKIDRVSQNDPQLLHGPVGAVLAKERYGVTDAAIQNAISCHTTGCQHMSTLDKIIYLADFIEQDRSFPGVETIRGIAETDLDGATIMALTNCICHVAQTGALLHKRTIDARNDLIIKTKNLKLK</sequence>
<dbReference type="RefSeq" id="WP_186893953.1">
    <property type="nucleotide sequence ID" value="NZ_WJBE01000005.1"/>
</dbReference>
<dbReference type="Gene3D" id="1.10.3210.10">
    <property type="entry name" value="Hypothetical protein af1432"/>
    <property type="match status" value="1"/>
</dbReference>
<evidence type="ECO:0000313" key="8">
    <source>
        <dbReference type="EMBL" id="MBC3899472.1"/>
    </source>
</evidence>
<dbReference type="SMART" id="SM00471">
    <property type="entry name" value="HDc"/>
    <property type="match status" value="1"/>
</dbReference>
<keyword evidence="3" id="KW-0547">Nucleotide-binding</keyword>
<keyword evidence="5" id="KW-0408">Iron</keyword>
<reference evidence="8 9" key="1">
    <citation type="journal article" date="2020" name="mSystems">
        <title>Defining Genomic and Predicted Metabolic Features of the Acetobacterium Genus.</title>
        <authorList>
            <person name="Ross D.E."/>
            <person name="Marshall C.W."/>
            <person name="Gulliver D."/>
            <person name="May H.D."/>
            <person name="Norman R.S."/>
        </authorList>
    </citation>
    <scope>NUCLEOTIDE SEQUENCE [LARGE SCALE GENOMIC DNA]</scope>
    <source>
        <strain evidence="8 9">DSM 4132</strain>
    </source>
</reference>
<dbReference type="Proteomes" id="UP000622405">
    <property type="component" value="Unassembled WGS sequence"/>
</dbReference>
<dbReference type="NCBIfam" id="TIGR00488">
    <property type="entry name" value="bis(5'-nucleosyl)-tetraphosphatase (symmetrical) YqeK"/>
    <property type="match status" value="1"/>
</dbReference>
<dbReference type="EC" id="3.6.1.41" evidence="1"/>
<dbReference type="InterPro" id="IPR005249">
    <property type="entry name" value="YqeK"/>
</dbReference>
<dbReference type="CDD" id="cd00077">
    <property type="entry name" value="HDc"/>
    <property type="match status" value="1"/>
</dbReference>
<evidence type="ECO:0000256" key="6">
    <source>
        <dbReference type="ARBA" id="ARBA00049417"/>
    </source>
</evidence>
<dbReference type="InterPro" id="IPR051094">
    <property type="entry name" value="Diverse_Catalytic_Enzymes"/>
</dbReference>
<name>A0ABR6YWB8_9FIRM</name>
<keyword evidence="2" id="KW-0479">Metal-binding</keyword>
<dbReference type="InterPro" id="IPR003607">
    <property type="entry name" value="HD/PDEase_dom"/>
</dbReference>
<comment type="catalytic activity">
    <reaction evidence="6">
        <text>P(1),P(4)-bis(5'-adenosyl) tetraphosphate + H2O = 2 ADP + 2 H(+)</text>
        <dbReference type="Rhea" id="RHEA:24252"/>
        <dbReference type="ChEBI" id="CHEBI:15377"/>
        <dbReference type="ChEBI" id="CHEBI:15378"/>
        <dbReference type="ChEBI" id="CHEBI:58141"/>
        <dbReference type="ChEBI" id="CHEBI:456216"/>
        <dbReference type="EC" id="3.6.1.41"/>
    </reaction>
</comment>
<evidence type="ECO:0000256" key="2">
    <source>
        <dbReference type="ARBA" id="ARBA00022723"/>
    </source>
</evidence>
<keyword evidence="9" id="KW-1185">Reference proteome</keyword>
<keyword evidence="4" id="KW-0378">Hydrolase</keyword>
<evidence type="ECO:0000256" key="4">
    <source>
        <dbReference type="ARBA" id="ARBA00022801"/>
    </source>
</evidence>
<dbReference type="InterPro" id="IPR006674">
    <property type="entry name" value="HD_domain"/>
</dbReference>
<dbReference type="PANTHER" id="PTHR35795">
    <property type="entry name" value="SLR1885 PROTEIN"/>
    <property type="match status" value="1"/>
</dbReference>
<dbReference type="NCBIfam" id="TIGR00277">
    <property type="entry name" value="HDIG"/>
    <property type="match status" value="1"/>
</dbReference>